<gene>
    <name evidence="19" type="ORF">ATZ35_12495</name>
</gene>
<feature type="transmembrane region" description="Helical" evidence="16">
    <location>
        <begin position="21"/>
        <end position="46"/>
    </location>
</feature>
<dbReference type="RefSeq" id="WP_208927544.1">
    <property type="nucleotide sequence ID" value="NZ_CP013655.1"/>
</dbReference>
<keyword evidence="11" id="KW-0046">Antibiotic resistance</keyword>
<dbReference type="KEGG" id="erx:ATZ35_12495"/>
<dbReference type="InterPro" id="IPR001460">
    <property type="entry name" value="PCN-bd_Tpept"/>
</dbReference>
<dbReference type="GO" id="GO:0071555">
    <property type="term" value="P:cell wall organization"/>
    <property type="evidence" value="ECO:0007669"/>
    <property type="project" value="UniProtKB-KW"/>
</dbReference>
<dbReference type="PANTHER" id="PTHR30627:SF26">
    <property type="entry name" value="PENICILLIN-BINDING PROTEIN 2B"/>
    <property type="match status" value="1"/>
</dbReference>
<dbReference type="GO" id="GO:0046677">
    <property type="term" value="P:response to antibiotic"/>
    <property type="evidence" value="ECO:0007669"/>
    <property type="project" value="UniProtKB-KW"/>
</dbReference>
<evidence type="ECO:0000256" key="15">
    <source>
        <dbReference type="SAM" id="MobiDB-lite"/>
    </source>
</evidence>
<evidence type="ECO:0000256" key="7">
    <source>
        <dbReference type="ARBA" id="ARBA00022960"/>
    </source>
</evidence>
<keyword evidence="3" id="KW-1003">Cell membrane</keyword>
<evidence type="ECO:0008006" key="21">
    <source>
        <dbReference type="Google" id="ProtNLM"/>
    </source>
</evidence>
<keyword evidence="9 16" id="KW-1133">Transmembrane helix</keyword>
<dbReference type="GO" id="GO:0009252">
    <property type="term" value="P:peptidoglycan biosynthetic process"/>
    <property type="evidence" value="ECO:0007669"/>
    <property type="project" value="UniProtKB-KW"/>
</dbReference>
<evidence type="ECO:0000256" key="3">
    <source>
        <dbReference type="ARBA" id="ARBA00022475"/>
    </source>
</evidence>
<evidence type="ECO:0000256" key="12">
    <source>
        <dbReference type="ARBA" id="ARBA00023306"/>
    </source>
</evidence>
<keyword evidence="7" id="KW-0133">Cell shape</keyword>
<evidence type="ECO:0000256" key="11">
    <source>
        <dbReference type="ARBA" id="ARBA00023251"/>
    </source>
</evidence>
<evidence type="ECO:0000256" key="1">
    <source>
        <dbReference type="ARBA" id="ARBA00004162"/>
    </source>
</evidence>
<reference evidence="20" key="1">
    <citation type="submission" date="2015-12" db="EMBL/GenBank/DDBJ databases">
        <authorList>
            <person name="Lauer A."/>
            <person name="Humrighouse B."/>
            <person name="Loparev V."/>
            <person name="Shewmaker P.L."/>
            <person name="Whitney A.M."/>
            <person name="McLaughlin R.W."/>
        </authorList>
    </citation>
    <scope>NUCLEOTIDE SEQUENCE [LARGE SCALE GENOMIC DNA]</scope>
    <source>
        <strain evidence="20">LMG 26678</strain>
    </source>
</reference>
<dbReference type="InterPro" id="IPR012338">
    <property type="entry name" value="Beta-lactam/transpept-like"/>
</dbReference>
<dbReference type="Gene3D" id="3.90.1310.10">
    <property type="entry name" value="Penicillin-binding protein 2a (Domain 2)"/>
    <property type="match status" value="1"/>
</dbReference>
<proteinExistence type="inferred from homology"/>
<dbReference type="Gene3D" id="2.20.70.70">
    <property type="match status" value="1"/>
</dbReference>
<evidence type="ECO:0000259" key="17">
    <source>
        <dbReference type="Pfam" id="PF00905"/>
    </source>
</evidence>
<dbReference type="SUPFAM" id="SSF56519">
    <property type="entry name" value="Penicillin binding protein dimerisation domain"/>
    <property type="match status" value="1"/>
</dbReference>
<keyword evidence="12" id="KW-0131">Cell cycle</keyword>
<dbReference type="Pfam" id="PF00905">
    <property type="entry name" value="Transpeptidase"/>
    <property type="match status" value="1"/>
</dbReference>
<evidence type="ECO:0000256" key="10">
    <source>
        <dbReference type="ARBA" id="ARBA00023136"/>
    </source>
</evidence>
<dbReference type="InterPro" id="IPR050515">
    <property type="entry name" value="Beta-lactam/transpept"/>
</dbReference>
<evidence type="ECO:0000256" key="14">
    <source>
        <dbReference type="ARBA" id="ARBA00055980"/>
    </source>
</evidence>
<evidence type="ECO:0000256" key="5">
    <source>
        <dbReference type="ARBA" id="ARBA00022692"/>
    </source>
</evidence>
<evidence type="ECO:0000256" key="16">
    <source>
        <dbReference type="SAM" id="Phobius"/>
    </source>
</evidence>
<name>A0A0U2XL04_9ENTE</name>
<evidence type="ECO:0000256" key="2">
    <source>
        <dbReference type="ARBA" id="ARBA00007171"/>
    </source>
</evidence>
<keyword evidence="20" id="KW-1185">Reference proteome</keyword>
<evidence type="ECO:0000256" key="6">
    <source>
        <dbReference type="ARBA" id="ARBA00022737"/>
    </source>
</evidence>
<evidence type="ECO:0000256" key="13">
    <source>
        <dbReference type="ARBA" id="ARBA00023316"/>
    </source>
</evidence>
<comment type="similarity">
    <text evidence="2">Belongs to the transpeptidase family.</text>
</comment>
<dbReference type="Gene3D" id="3.40.710.10">
    <property type="entry name" value="DD-peptidase/beta-lactamase superfamily"/>
    <property type="match status" value="1"/>
</dbReference>
<dbReference type="GO" id="GO:0051301">
    <property type="term" value="P:cell division"/>
    <property type="evidence" value="ECO:0007669"/>
    <property type="project" value="UniProtKB-KW"/>
</dbReference>
<protein>
    <recommendedName>
        <fullName evidence="21">Cell division protein FtsI</fullName>
    </recommendedName>
</protein>
<evidence type="ECO:0000256" key="4">
    <source>
        <dbReference type="ARBA" id="ARBA00022618"/>
    </source>
</evidence>
<keyword evidence="4" id="KW-0132">Cell division</keyword>
<dbReference type="GO" id="GO:0005886">
    <property type="term" value="C:plasma membrane"/>
    <property type="evidence" value="ECO:0007669"/>
    <property type="project" value="UniProtKB-SubCell"/>
</dbReference>
<evidence type="ECO:0000256" key="8">
    <source>
        <dbReference type="ARBA" id="ARBA00022984"/>
    </source>
</evidence>
<dbReference type="Pfam" id="PF03717">
    <property type="entry name" value="PBP_dimer"/>
    <property type="match status" value="1"/>
</dbReference>
<dbReference type="FunFam" id="3.40.710.10:FF:000095">
    <property type="entry name" value="Penicillin-binding protein 2x"/>
    <property type="match status" value="1"/>
</dbReference>
<dbReference type="InterPro" id="IPR005311">
    <property type="entry name" value="PBP_dimer"/>
</dbReference>
<feature type="domain" description="Penicillin-binding protein dimerisation" evidence="18">
    <location>
        <begin position="69"/>
        <end position="239"/>
    </location>
</feature>
<keyword evidence="8" id="KW-0573">Peptidoglycan synthesis</keyword>
<organism evidence="19 20">
    <name type="scientific">Enterococcus rotai</name>
    <dbReference type="NCBI Taxonomy" id="118060"/>
    <lineage>
        <taxon>Bacteria</taxon>
        <taxon>Bacillati</taxon>
        <taxon>Bacillota</taxon>
        <taxon>Bacilli</taxon>
        <taxon>Lactobacillales</taxon>
        <taxon>Enterococcaceae</taxon>
        <taxon>Enterococcus</taxon>
    </lineage>
</organism>
<keyword evidence="5 16" id="KW-0812">Transmembrane</keyword>
<dbReference type="GO" id="GO:0008360">
    <property type="term" value="P:regulation of cell shape"/>
    <property type="evidence" value="ECO:0007669"/>
    <property type="project" value="UniProtKB-KW"/>
</dbReference>
<dbReference type="Proteomes" id="UP000067523">
    <property type="component" value="Chromosome"/>
</dbReference>
<feature type="domain" description="Penicillin-binding protein transpeptidase" evidence="17">
    <location>
        <begin position="289"/>
        <end position="591"/>
    </location>
</feature>
<accession>A0A0U2XL04</accession>
<keyword evidence="6" id="KW-0677">Repeat</keyword>
<dbReference type="GO" id="GO:0008658">
    <property type="term" value="F:penicillin binding"/>
    <property type="evidence" value="ECO:0007669"/>
    <property type="project" value="InterPro"/>
</dbReference>
<comment type="function">
    <text evidence="14">A transpeptidase that forms peptide cross-links between adjacent glycan strands in cell wall peptidoglycan (PG). Part of the divisome machinery that synthesizes the septal cross wall. Beta-lactams inactivate the PBPs by acylating an essential serine residue in the active site of these proteins.</text>
</comment>
<dbReference type="SUPFAM" id="SSF56601">
    <property type="entry name" value="beta-lactamase/transpeptidase-like"/>
    <property type="match status" value="1"/>
</dbReference>
<dbReference type="PANTHER" id="PTHR30627">
    <property type="entry name" value="PEPTIDOGLYCAN D,D-TRANSPEPTIDASE"/>
    <property type="match status" value="1"/>
</dbReference>
<keyword evidence="13" id="KW-0961">Cell wall biogenesis/degradation</keyword>
<keyword evidence="10 16" id="KW-0472">Membrane</keyword>
<evidence type="ECO:0000259" key="18">
    <source>
        <dbReference type="Pfam" id="PF03717"/>
    </source>
</evidence>
<evidence type="ECO:0000256" key="9">
    <source>
        <dbReference type="ARBA" id="ARBA00022989"/>
    </source>
</evidence>
<sequence>MKKFKDMINKYNLTTTKNRKRVGIIVLILTILLFLLFTFRFSYILITGKVAGTNLSEKTKELYEVHETLEAKRGSIFDKDGNVLVEDSSAFSLYAILDKNYTDLEGKKLYVQEKDWSAIADIFEKYVKIDKSITLKQLKPSVNEEGEPVTTVEFGTNGKNLDFETKRMIQEELDRQKISGIYFREEKKRAYQVGNFASYFIGYAQEDDKGNEQGVMGIEEAYNDKLSGQNGSRSYEKNSALGDVKPGSVKEKKRVNGSDVYTTLDSNLQFYLEELLDEAAQKYQPEHITATLMDAKTGNILATSQRPTFALDTKKGLDDPNTARWSNILVEDIYEPGSTMKSMMVAAALEENKFNENEQFVSGSIKVDDTKISDWNNGVGEGNMTFRQGLAWSSNVGMVNLQERMPDLWQEYLKKFGFGQTTNFGLAGEAMGEIQNKTTVDRAMTSYGQGISVTNLQMLQAYTAIANDGKMLKPNIISKIVSENGKETMIEPEIVGTPISSETARKVLDYMKDVTVDPKYGMGKEYAIEGLNVSAKTGTAEFFENGAYQKQEYLHSVVTITPTENPKYIFYMTLKRPVLDGVSANKIISDVSNKLVERAMVARDE</sequence>
<dbReference type="STRING" id="118060.ATZ35_12495"/>
<evidence type="ECO:0000313" key="20">
    <source>
        <dbReference type="Proteomes" id="UP000067523"/>
    </source>
</evidence>
<evidence type="ECO:0000313" key="19">
    <source>
        <dbReference type="EMBL" id="ALS37933.1"/>
    </source>
</evidence>
<dbReference type="EMBL" id="CP013655">
    <property type="protein sequence ID" value="ALS37933.1"/>
    <property type="molecule type" value="Genomic_DNA"/>
</dbReference>
<comment type="subcellular location">
    <subcellularLocation>
        <location evidence="1">Cell membrane</location>
        <topology evidence="1">Single-pass membrane protein</topology>
    </subcellularLocation>
</comment>
<dbReference type="InterPro" id="IPR036138">
    <property type="entry name" value="PBP_dimer_sf"/>
</dbReference>
<feature type="region of interest" description="Disordered" evidence="15">
    <location>
        <begin position="227"/>
        <end position="249"/>
    </location>
</feature>
<dbReference type="AlphaFoldDB" id="A0A0U2XL04"/>
<dbReference type="Gene3D" id="3.30.70.2110">
    <property type="match status" value="1"/>
</dbReference>